<keyword evidence="1 3" id="KW-0193">Cuticle</keyword>
<reference evidence="4 5" key="1">
    <citation type="journal article" date="2019" name="Commun. Biol.">
        <title>The bagworm genome reveals a unique fibroin gene that provides high tensile strength.</title>
        <authorList>
            <person name="Kono N."/>
            <person name="Nakamura H."/>
            <person name="Ohtoshi R."/>
            <person name="Tomita M."/>
            <person name="Numata K."/>
            <person name="Arakawa K."/>
        </authorList>
    </citation>
    <scope>NUCLEOTIDE SEQUENCE [LARGE SCALE GENOMIC DNA]</scope>
</reference>
<accession>A0A4C1YB96</accession>
<comment type="caution">
    <text evidence="4">The sequence shown here is derived from an EMBL/GenBank/DDBJ whole genome shotgun (WGS) entry which is preliminary data.</text>
</comment>
<dbReference type="PROSITE" id="PS51155">
    <property type="entry name" value="CHIT_BIND_RR_2"/>
    <property type="match status" value="1"/>
</dbReference>
<gene>
    <name evidence="4" type="primary">CP12</name>
    <name evidence="4" type="ORF">EVAR_49325_1</name>
</gene>
<keyword evidence="5" id="KW-1185">Reference proteome</keyword>
<dbReference type="GO" id="GO:0008010">
    <property type="term" value="F:structural constituent of chitin-based larval cuticle"/>
    <property type="evidence" value="ECO:0007669"/>
    <property type="project" value="TreeGrafter"/>
</dbReference>
<sequence length="157" mass="16987">METKQLLSNACATAKVPIVELALKAFRTGLSGYLQTNIMQFSKPSPKSVQNCGRCARVTLACLLVVACSAAPQQNPQDVQILRYDNNVDVDGYNFQFETSDGTSRQEEGKVDNPAAEDAALIVKGQYSYVAPDGKHITVVFTAGPEGFQPKTSVQKK</sequence>
<dbReference type="AlphaFoldDB" id="A0A4C1YB96"/>
<dbReference type="GO" id="GO:0062129">
    <property type="term" value="C:chitin-based extracellular matrix"/>
    <property type="evidence" value="ECO:0007669"/>
    <property type="project" value="TreeGrafter"/>
</dbReference>
<dbReference type="Proteomes" id="UP000299102">
    <property type="component" value="Unassembled WGS sequence"/>
</dbReference>
<organism evidence="4 5">
    <name type="scientific">Eumeta variegata</name>
    <name type="common">Bagworm moth</name>
    <name type="synonym">Eumeta japonica</name>
    <dbReference type="NCBI Taxonomy" id="151549"/>
    <lineage>
        <taxon>Eukaryota</taxon>
        <taxon>Metazoa</taxon>
        <taxon>Ecdysozoa</taxon>
        <taxon>Arthropoda</taxon>
        <taxon>Hexapoda</taxon>
        <taxon>Insecta</taxon>
        <taxon>Pterygota</taxon>
        <taxon>Neoptera</taxon>
        <taxon>Endopterygota</taxon>
        <taxon>Lepidoptera</taxon>
        <taxon>Glossata</taxon>
        <taxon>Ditrysia</taxon>
        <taxon>Tineoidea</taxon>
        <taxon>Psychidae</taxon>
        <taxon>Oiketicinae</taxon>
        <taxon>Eumeta</taxon>
    </lineage>
</organism>
<keyword evidence="2" id="KW-0732">Signal</keyword>
<dbReference type="PANTHER" id="PTHR10380">
    <property type="entry name" value="CUTICLE PROTEIN"/>
    <property type="match status" value="1"/>
</dbReference>
<name>A0A4C1YB96_EUMVA</name>
<dbReference type="InterPro" id="IPR050468">
    <property type="entry name" value="Cuticle_Struct_Prot"/>
</dbReference>
<evidence type="ECO:0000256" key="2">
    <source>
        <dbReference type="ARBA" id="ARBA00022729"/>
    </source>
</evidence>
<dbReference type="InterPro" id="IPR000618">
    <property type="entry name" value="Insect_cuticle"/>
</dbReference>
<dbReference type="PRINTS" id="PR00947">
    <property type="entry name" value="CUTICLE"/>
</dbReference>
<dbReference type="InterPro" id="IPR031311">
    <property type="entry name" value="CHIT_BIND_RR_consensus"/>
</dbReference>
<protein>
    <submittedName>
        <fullName evidence="4">Flexible cuticle protein 12</fullName>
    </submittedName>
</protein>
<evidence type="ECO:0000256" key="3">
    <source>
        <dbReference type="PROSITE-ProRule" id="PRU00497"/>
    </source>
</evidence>
<dbReference type="OrthoDB" id="7985207at2759"/>
<dbReference type="STRING" id="151549.A0A4C1YB96"/>
<proteinExistence type="predicted"/>
<evidence type="ECO:0000313" key="4">
    <source>
        <dbReference type="EMBL" id="GBP72142.1"/>
    </source>
</evidence>
<dbReference type="PANTHER" id="PTHR10380:SF218">
    <property type="entry name" value="ADULT CUTICLE PROTEIN 65AA-RELATED"/>
    <property type="match status" value="1"/>
</dbReference>
<dbReference type="PROSITE" id="PS00233">
    <property type="entry name" value="CHIT_BIND_RR_1"/>
    <property type="match status" value="1"/>
</dbReference>
<evidence type="ECO:0000256" key="1">
    <source>
        <dbReference type="ARBA" id="ARBA00022460"/>
    </source>
</evidence>
<dbReference type="EMBL" id="BGZK01001134">
    <property type="protein sequence ID" value="GBP72142.1"/>
    <property type="molecule type" value="Genomic_DNA"/>
</dbReference>
<dbReference type="Pfam" id="PF00379">
    <property type="entry name" value="Chitin_bind_4"/>
    <property type="match status" value="1"/>
</dbReference>
<evidence type="ECO:0000313" key="5">
    <source>
        <dbReference type="Proteomes" id="UP000299102"/>
    </source>
</evidence>